<keyword evidence="2" id="KW-1185">Reference proteome</keyword>
<dbReference type="InterPro" id="IPR047722">
    <property type="entry name" value="STM4015-like"/>
</dbReference>
<accession>A0ABV5SCW7</accession>
<evidence type="ECO:0000313" key="1">
    <source>
        <dbReference type="EMBL" id="MFB9629526.1"/>
    </source>
</evidence>
<name>A0ABV5SCW7_9ACTN</name>
<gene>
    <name evidence="1" type="ORF">ACFFSA_41180</name>
</gene>
<dbReference type="Gene3D" id="3.80.10.10">
    <property type="entry name" value="Ribonuclease Inhibitor"/>
    <property type="match status" value="1"/>
</dbReference>
<dbReference type="SUPFAM" id="SSF52047">
    <property type="entry name" value="RNI-like"/>
    <property type="match status" value="1"/>
</dbReference>
<protein>
    <submittedName>
        <fullName evidence="1">STM4015 family protein</fullName>
    </submittedName>
</protein>
<comment type="caution">
    <text evidence="1">The sequence shown here is derived from an EMBL/GenBank/DDBJ whole genome shotgun (WGS) entry which is preliminary data.</text>
</comment>
<dbReference type="InterPro" id="IPR032675">
    <property type="entry name" value="LRR_dom_sf"/>
</dbReference>
<evidence type="ECO:0000313" key="2">
    <source>
        <dbReference type="Proteomes" id="UP001589532"/>
    </source>
</evidence>
<dbReference type="NCBIfam" id="NF038076">
    <property type="entry name" value="fam_STM4015"/>
    <property type="match status" value="1"/>
</dbReference>
<dbReference type="RefSeq" id="WP_344987274.1">
    <property type="nucleotide sequence ID" value="NZ_BAAAXV010000001.1"/>
</dbReference>
<organism evidence="1 2">
    <name type="scientific">Nonomuraea helvata</name>
    <dbReference type="NCBI Taxonomy" id="37484"/>
    <lineage>
        <taxon>Bacteria</taxon>
        <taxon>Bacillati</taxon>
        <taxon>Actinomycetota</taxon>
        <taxon>Actinomycetes</taxon>
        <taxon>Streptosporangiales</taxon>
        <taxon>Streptosporangiaceae</taxon>
        <taxon>Nonomuraea</taxon>
    </lineage>
</organism>
<proteinExistence type="predicted"/>
<dbReference type="EMBL" id="JBHMBW010000060">
    <property type="protein sequence ID" value="MFB9629526.1"/>
    <property type="molecule type" value="Genomic_DNA"/>
</dbReference>
<reference evidence="1 2" key="1">
    <citation type="submission" date="2024-09" db="EMBL/GenBank/DDBJ databases">
        <authorList>
            <person name="Sun Q."/>
            <person name="Mori K."/>
        </authorList>
    </citation>
    <scope>NUCLEOTIDE SEQUENCE [LARGE SCALE GENOMIC DNA]</scope>
    <source>
        <strain evidence="1 2">JCM 3143</strain>
    </source>
</reference>
<sequence>MTDDDYPSPWDRYEEGYAGLPTAEVPWDEKNGPQPEAGSVAWRLSAHSWDGGRIAEHLDWFFEHVDTAKVTAIVIGEWENCYTESSAPIVRRLADEAGRLPQLRSLFFGAIDSEEAEISWIQQSDITPLLEAYPKLERLEVRGGSGLRLSPVRHESLKVLRFETGGLPGEVVRGVAASDLPALEHLELWLGVPEYGGDSGVSDVGPILRGERLPVLRHLGLQDSEIQDDLAAAVATAPIVARLETLSLSMGVLTDAGAEALLSGQPLTHLRALDLHHHYLSEAMMRRVTEALPGVRVDVSEQEEAEVDEDDGETWRYVAVDE</sequence>
<dbReference type="Proteomes" id="UP001589532">
    <property type="component" value="Unassembled WGS sequence"/>
</dbReference>